<sequence length="308" mass="31795">MNSTPVRVHLIGDAYPELLAELAETGASIVADPAVADGVVFSYGGQPQQLLETLDAHAGIGWVQLPSAGIEMFSAALAAHPDKQWTSAKGAYALPVAEHALALTLALLRELPERVRATSWAPATGTSLHGLRVVVVGAGGVAQEIVRLMKCFRTDVTVVRRRALPAPGADETITDAELLSALPTADVLVLAAAATPDTRGLIDAAALAALPSHAILVNIARGSLVDTDALVAALSAGRIAGAALDVTDPEPLPDGHPLWTEPRALITPHAADTIEMIRPLYAARVATNVARFGAGEELDGIVDPAAGY</sequence>
<evidence type="ECO:0000259" key="3">
    <source>
        <dbReference type="Pfam" id="PF02826"/>
    </source>
</evidence>
<proteinExistence type="predicted"/>
<dbReference type="GO" id="GO:0016491">
    <property type="term" value="F:oxidoreductase activity"/>
    <property type="evidence" value="ECO:0007669"/>
    <property type="project" value="UniProtKB-KW"/>
</dbReference>
<dbReference type="InterPro" id="IPR036291">
    <property type="entry name" value="NAD(P)-bd_dom_sf"/>
</dbReference>
<accession>A0A4R6S4X5</accession>
<organism evidence="4 5">
    <name type="scientific">Leucobacter luti</name>
    <dbReference type="NCBI Taxonomy" id="340320"/>
    <lineage>
        <taxon>Bacteria</taxon>
        <taxon>Bacillati</taxon>
        <taxon>Actinomycetota</taxon>
        <taxon>Actinomycetes</taxon>
        <taxon>Micrococcales</taxon>
        <taxon>Microbacteriaceae</taxon>
        <taxon>Leucobacter</taxon>
    </lineage>
</organism>
<gene>
    <name evidence="4" type="ORF">EDF62_0739</name>
</gene>
<dbReference type="PANTHER" id="PTHR43333">
    <property type="entry name" value="2-HACID_DH_C DOMAIN-CONTAINING PROTEIN"/>
    <property type="match status" value="1"/>
</dbReference>
<evidence type="ECO:0000256" key="2">
    <source>
        <dbReference type="ARBA" id="ARBA00023027"/>
    </source>
</evidence>
<feature type="domain" description="D-isomer specific 2-hydroxyacid dehydrogenase NAD-binding" evidence="3">
    <location>
        <begin position="102"/>
        <end position="271"/>
    </location>
</feature>
<dbReference type="EMBL" id="SNYA01000002">
    <property type="protein sequence ID" value="TDP94324.1"/>
    <property type="molecule type" value="Genomic_DNA"/>
</dbReference>
<comment type="caution">
    <text evidence="4">The sequence shown here is derived from an EMBL/GenBank/DDBJ whole genome shotgun (WGS) entry which is preliminary data.</text>
</comment>
<dbReference type="GO" id="GO:0051287">
    <property type="term" value="F:NAD binding"/>
    <property type="evidence" value="ECO:0007669"/>
    <property type="project" value="InterPro"/>
</dbReference>
<evidence type="ECO:0000313" key="5">
    <source>
        <dbReference type="Proteomes" id="UP000295601"/>
    </source>
</evidence>
<keyword evidence="2" id="KW-0520">NAD</keyword>
<dbReference type="AlphaFoldDB" id="A0A4R6S4X5"/>
<protein>
    <submittedName>
        <fullName evidence="4">Phosphoglycerate dehydrogenase-like enzyme</fullName>
    </submittedName>
</protein>
<name>A0A4R6S4X5_9MICO</name>
<evidence type="ECO:0000256" key="1">
    <source>
        <dbReference type="ARBA" id="ARBA00023002"/>
    </source>
</evidence>
<dbReference type="Proteomes" id="UP000295601">
    <property type="component" value="Unassembled WGS sequence"/>
</dbReference>
<keyword evidence="5" id="KW-1185">Reference proteome</keyword>
<dbReference type="PANTHER" id="PTHR43333:SF1">
    <property type="entry name" value="D-ISOMER SPECIFIC 2-HYDROXYACID DEHYDROGENASE NAD-BINDING DOMAIN-CONTAINING PROTEIN"/>
    <property type="match status" value="1"/>
</dbReference>
<dbReference type="Gene3D" id="3.40.50.720">
    <property type="entry name" value="NAD(P)-binding Rossmann-like Domain"/>
    <property type="match status" value="2"/>
</dbReference>
<dbReference type="Pfam" id="PF02826">
    <property type="entry name" value="2-Hacid_dh_C"/>
    <property type="match status" value="1"/>
</dbReference>
<evidence type="ECO:0000313" key="4">
    <source>
        <dbReference type="EMBL" id="TDP94324.1"/>
    </source>
</evidence>
<dbReference type="SUPFAM" id="SSF51735">
    <property type="entry name" value="NAD(P)-binding Rossmann-fold domains"/>
    <property type="match status" value="1"/>
</dbReference>
<dbReference type="RefSeq" id="WP_243735995.1">
    <property type="nucleotide sequence ID" value="NZ_SNYA01000002.1"/>
</dbReference>
<keyword evidence="1" id="KW-0560">Oxidoreductase</keyword>
<dbReference type="InterPro" id="IPR006140">
    <property type="entry name" value="D-isomer_DH_NAD-bd"/>
</dbReference>
<reference evidence="4 5" key="1">
    <citation type="submission" date="2019-03" db="EMBL/GenBank/DDBJ databases">
        <title>Genomic analyses of the natural microbiome of Caenorhabditis elegans.</title>
        <authorList>
            <person name="Samuel B."/>
        </authorList>
    </citation>
    <scope>NUCLEOTIDE SEQUENCE [LARGE SCALE GENOMIC DNA]</scope>
    <source>
        <strain evidence="4 5">JUb18</strain>
    </source>
</reference>